<name>A0ABW3D047_9FLAO</name>
<organism evidence="1 2">
    <name type="scientific">Sungkyunkwania multivorans</name>
    <dbReference type="NCBI Taxonomy" id="1173618"/>
    <lineage>
        <taxon>Bacteria</taxon>
        <taxon>Pseudomonadati</taxon>
        <taxon>Bacteroidota</taxon>
        <taxon>Flavobacteriia</taxon>
        <taxon>Flavobacteriales</taxon>
        <taxon>Flavobacteriaceae</taxon>
        <taxon>Sungkyunkwania</taxon>
    </lineage>
</organism>
<keyword evidence="2" id="KW-1185">Reference proteome</keyword>
<sequence length="207" mass="24234">MDIFVEEKRKMILIQQRWQYTWLNDPATTSWTYKEKKDFHHRADTLIWGQWSNKYVVSVSGSSSFAKTYKHQDFTLNFDIKWELSKPHWSVEVTKIPKGKFKTSSVGWSNRKISLDTEDLAVVKRINGGTTYKQYPVSHEFGHATGNSKYAYTGGHGDEYRSTSAYFSDKKSIMNIGNELRKRHIDFVLKELNKMIPNTSFSYVSHR</sequence>
<evidence type="ECO:0000313" key="2">
    <source>
        <dbReference type="Proteomes" id="UP001596978"/>
    </source>
</evidence>
<accession>A0ABW3D047</accession>
<protein>
    <submittedName>
        <fullName evidence="1">Uncharacterized protein</fullName>
    </submittedName>
</protein>
<gene>
    <name evidence="1" type="ORF">ACFQ1M_11570</name>
</gene>
<dbReference type="RefSeq" id="WP_386408354.1">
    <property type="nucleotide sequence ID" value="NZ_JBHTJH010000017.1"/>
</dbReference>
<evidence type="ECO:0000313" key="1">
    <source>
        <dbReference type="EMBL" id="MFD0862842.1"/>
    </source>
</evidence>
<reference evidence="2" key="1">
    <citation type="journal article" date="2019" name="Int. J. Syst. Evol. Microbiol.">
        <title>The Global Catalogue of Microorganisms (GCM) 10K type strain sequencing project: providing services to taxonomists for standard genome sequencing and annotation.</title>
        <authorList>
            <consortium name="The Broad Institute Genomics Platform"/>
            <consortium name="The Broad Institute Genome Sequencing Center for Infectious Disease"/>
            <person name="Wu L."/>
            <person name="Ma J."/>
        </authorList>
    </citation>
    <scope>NUCLEOTIDE SEQUENCE [LARGE SCALE GENOMIC DNA]</scope>
    <source>
        <strain evidence="2">CCUG 62952</strain>
    </source>
</reference>
<dbReference type="EMBL" id="JBHTJH010000017">
    <property type="protein sequence ID" value="MFD0862842.1"/>
    <property type="molecule type" value="Genomic_DNA"/>
</dbReference>
<proteinExistence type="predicted"/>
<dbReference type="Proteomes" id="UP001596978">
    <property type="component" value="Unassembled WGS sequence"/>
</dbReference>
<comment type="caution">
    <text evidence="1">The sequence shown here is derived from an EMBL/GenBank/DDBJ whole genome shotgun (WGS) entry which is preliminary data.</text>
</comment>